<evidence type="ECO:0000256" key="1">
    <source>
        <dbReference type="SAM" id="MobiDB-lite"/>
    </source>
</evidence>
<reference evidence="3" key="1">
    <citation type="journal article" date="2021" name="Elife">
        <title>Highly contiguous assemblies of 101 drosophilid genomes.</title>
        <authorList>
            <person name="Kim B.Y."/>
            <person name="Wang J.R."/>
            <person name="Miller D.E."/>
            <person name="Barmina O."/>
            <person name="Delaney E."/>
            <person name="Thompson A."/>
            <person name="Comeault A.A."/>
            <person name="Peede D."/>
            <person name="D'Agostino E.R."/>
            <person name="Pelaez J."/>
            <person name="Aguilar J.M."/>
            <person name="Haji D."/>
            <person name="Matsunaga T."/>
            <person name="Armstrong E.E."/>
            <person name="Zych M."/>
            <person name="Ogawa Y."/>
            <person name="Stamenkovic-Radak M."/>
            <person name="Jelic M."/>
            <person name="Veselinovic M.S."/>
            <person name="Tanaskovic M."/>
            <person name="Eric P."/>
            <person name="Gao J.J."/>
            <person name="Katoh T.K."/>
            <person name="Toda M.J."/>
            <person name="Watabe H."/>
            <person name="Watada M."/>
            <person name="Davis J.S."/>
            <person name="Moyle L.C."/>
            <person name="Manoli G."/>
            <person name="Bertolini E."/>
            <person name="Kostal V."/>
            <person name="Hawley R.S."/>
            <person name="Takahashi A."/>
            <person name="Jones C.D."/>
            <person name="Price D.K."/>
            <person name="Whiteman N."/>
            <person name="Kopp A."/>
            <person name="Matute D.R."/>
            <person name="Petrov D.A."/>
        </authorList>
    </citation>
    <scope>NUCLEOTIDE SEQUENCE [LARGE SCALE GENOMIC DNA]</scope>
</reference>
<feature type="compositionally biased region" description="Basic and acidic residues" evidence="1">
    <location>
        <begin position="592"/>
        <end position="610"/>
    </location>
</feature>
<keyword evidence="3" id="KW-1185">Reference proteome</keyword>
<dbReference type="PANTHER" id="PTHR36489:SF1">
    <property type="entry name" value="G-PROTEIN COUPLED RECEPTORS FAMILY 1 PROFILE DOMAIN-CONTAINING PROTEIN"/>
    <property type="match status" value="1"/>
</dbReference>
<dbReference type="PANTHER" id="PTHR36489">
    <property type="entry name" value="PROTEIN-COUPLED RECEPTOR GPR1, PUTATIVE-RELATED"/>
    <property type="match status" value="1"/>
</dbReference>
<feature type="compositionally biased region" description="Basic and acidic residues" evidence="1">
    <location>
        <begin position="572"/>
        <end position="585"/>
    </location>
</feature>
<evidence type="ECO:0000313" key="2">
    <source>
        <dbReference type="EnsemblMetazoa" id="XP_044317519.1"/>
    </source>
</evidence>
<feature type="region of interest" description="Disordered" evidence="1">
    <location>
        <begin position="563"/>
        <end position="611"/>
    </location>
</feature>
<dbReference type="GeneID" id="123038076"/>
<organism evidence="2 3">
    <name type="scientific">Drosophila rhopaloa</name>
    <name type="common">Fruit fly</name>
    <dbReference type="NCBI Taxonomy" id="1041015"/>
    <lineage>
        <taxon>Eukaryota</taxon>
        <taxon>Metazoa</taxon>
        <taxon>Ecdysozoa</taxon>
        <taxon>Arthropoda</taxon>
        <taxon>Hexapoda</taxon>
        <taxon>Insecta</taxon>
        <taxon>Pterygota</taxon>
        <taxon>Neoptera</taxon>
        <taxon>Endopterygota</taxon>
        <taxon>Diptera</taxon>
        <taxon>Brachycera</taxon>
        <taxon>Muscomorpha</taxon>
        <taxon>Ephydroidea</taxon>
        <taxon>Drosophilidae</taxon>
        <taxon>Drosophila</taxon>
        <taxon>Sophophora</taxon>
    </lineage>
</organism>
<evidence type="ECO:0008006" key="4">
    <source>
        <dbReference type="Google" id="ProtNLM"/>
    </source>
</evidence>
<evidence type="ECO:0000313" key="3">
    <source>
        <dbReference type="Proteomes" id="UP001652680"/>
    </source>
</evidence>
<feature type="compositionally biased region" description="Low complexity" evidence="1">
    <location>
        <begin position="268"/>
        <end position="342"/>
    </location>
</feature>
<protein>
    <recommendedName>
        <fullName evidence="4">Mediator of RNA polymerase II transcription subunit 26</fullName>
    </recommendedName>
</protein>
<proteinExistence type="predicted"/>
<feature type="compositionally biased region" description="Basic and acidic residues" evidence="1">
    <location>
        <begin position="239"/>
        <end position="249"/>
    </location>
</feature>
<name>A0ABM5JFB7_DRORH</name>
<sequence>MESQIDCESSGQVCKPTEENLAKCCFVITVGSDGLIEISSHNSENVSKAPQDGIDSKVSTLSGEIMNQRFRIAVVKEDSYELQSKLVDDQKPKGLKANRVLPRFVKLCNKDLANRPSFVVLEDALARNRIKHDMEHPRPDESVSSHTRRKISQSQICFQTKELCASKNMGSIDNNTQKGNAIPPVRKLSLRTIHHKMPTLSNELTQLVPEIKKKPSNRLFSREQQQHQKHPEQTPQQHEQLREQTELKHHQQLKKIQQQLLKEKHLSQQQHQTQQQHEAQQQHQTQQQHEAQQQNQSQQKHQAQQQHEAQQQNHSQQQHEAQQQQQPLQQHQQQMPQQQLQQPFGTTFPYMPFGFLPMSQTGAPSGSPMMYPCQQFLSSAPSNISSCSCCSCSNCCSPRTPQVCQMPLSIGCSQVQDLGHASNCCMLKTENGANCPCNGYGSCCPLPNLRPHPSMGFGSHPNSIHQFSQHMIPSVMATSTSTLHNQQTNIPIAGGFYPGCLCQPLCSCNQCTHYRMQAHHHSCCHCPWLFNNQQMYQLQQQQQLLQQQQHQRACCPINLHQRHHNSSKGVKALKDSKKPTNREGVKQLFTKKPAEIPKLETKEQSEEKDNQLISKKSLKETTRSIGGAANGKSNFNSTYLYLARFGRTCLILRPTTTALMPRLLTKRITRYSSVIAWPTRDVKSNIDTN</sequence>
<dbReference type="RefSeq" id="XP_044317519.1">
    <property type="nucleotide sequence ID" value="XM_044461584.1"/>
</dbReference>
<dbReference type="EnsemblMetazoa" id="XM_044461584.1">
    <property type="protein sequence ID" value="XP_044317519.1"/>
    <property type="gene ID" value="LOC123038076"/>
</dbReference>
<reference evidence="2" key="2">
    <citation type="submission" date="2025-05" db="UniProtKB">
        <authorList>
            <consortium name="EnsemblMetazoa"/>
        </authorList>
    </citation>
    <scope>IDENTIFICATION</scope>
</reference>
<feature type="region of interest" description="Disordered" evidence="1">
    <location>
        <begin position="220"/>
        <end position="346"/>
    </location>
</feature>
<dbReference type="Proteomes" id="UP001652680">
    <property type="component" value="Unassembled WGS sequence"/>
</dbReference>
<feature type="compositionally biased region" description="Basic and acidic residues" evidence="1">
    <location>
        <begin position="220"/>
        <end position="232"/>
    </location>
</feature>
<accession>A0ABM5JFB7</accession>